<dbReference type="Gene3D" id="2.170.130.10">
    <property type="entry name" value="TonB-dependent receptor, plug domain"/>
    <property type="match status" value="1"/>
</dbReference>
<dbReference type="AlphaFoldDB" id="A0A840TL15"/>
<dbReference type="Pfam" id="PF13715">
    <property type="entry name" value="CarbopepD_reg_2"/>
    <property type="match status" value="1"/>
</dbReference>
<protein>
    <recommendedName>
        <fullName evidence="3">TonB-dependent receptor plug domain-containing protein</fullName>
    </recommendedName>
</protein>
<dbReference type="Gene3D" id="2.60.40.1120">
    <property type="entry name" value="Carboxypeptidase-like, regulatory domain"/>
    <property type="match status" value="1"/>
</dbReference>
<dbReference type="SUPFAM" id="SSF49464">
    <property type="entry name" value="Carboxypeptidase regulatory domain-like"/>
    <property type="match status" value="1"/>
</dbReference>
<evidence type="ECO:0000256" key="1">
    <source>
        <dbReference type="ARBA" id="ARBA00022729"/>
    </source>
</evidence>
<dbReference type="RefSeq" id="WP_184174827.1">
    <property type="nucleotide sequence ID" value="NZ_JACHGF010000004.1"/>
</dbReference>
<dbReference type="InterPro" id="IPR012910">
    <property type="entry name" value="Plug_dom"/>
</dbReference>
<comment type="caution">
    <text evidence="4">The sequence shown here is derived from an EMBL/GenBank/DDBJ whole genome shotgun (WGS) entry which is preliminary data.</text>
</comment>
<dbReference type="InterPro" id="IPR039426">
    <property type="entry name" value="TonB-dep_rcpt-like"/>
</dbReference>
<dbReference type="Proteomes" id="UP000557307">
    <property type="component" value="Unassembled WGS sequence"/>
</dbReference>
<dbReference type="InterPro" id="IPR037066">
    <property type="entry name" value="Plug_dom_sf"/>
</dbReference>
<dbReference type="SUPFAM" id="SSF56935">
    <property type="entry name" value="Porins"/>
    <property type="match status" value="1"/>
</dbReference>
<sequence>MQKYTFLSILSIGLGMSFAVVAQTIHLNGYITDSHTGEVLIGATINYPEKKINTISNKYGYYTLLMPPGNSQLKISCIGYRSFDFDVYLSKDTTLPIALTPESIELSEVVIQEKSTLSQTTAGFVTIPISRLKSVPILFGEADLIKALALTPGVTTGNEGTTGLLVRGGTPDQNLILLDDAIVYNTAHLFGLVSVFNTDAVKNVEMYKAGFPARYGGRLSSVFDITMKEGNKKRHNKELTVGLISSRMLWEGPLSYKEKHYGKSSYLIAARSSYLTAFLLPKYLLFKAGKARSYFNYWLYDVNAKINHQFGPKSQIFASLYHGNDFYSAEDGLAADRSKFGLNWGNTTFTVRYNHILHPRLFLKSILSYSRYHFDITAKSFEKKGRKWEEANALQSLSMVNDWTHKSSLEWFVRPRQTIRFGVQTSLYFYLPTSLRTSFDLPADSLLGNNASISTHELSAFTEYEFMLGSWFKSNVGGRLVRVNVQEKTYQNLEPRISANLIVTGDMAVKVAYTRMNQYTHLLTSNSVGLPNDVWVPATETIKPASSEQYALGLSKTIGTDIEISIDVYKKSLKNLIDYSTGTGFFSSFDQSWQSLIEQDGVGRIRGLEVFINKTKGAFTGWAGYTLSKNERKFDRIDEGAWYASNFDRRHVLSLVGNYTHPIFNYSFSLSWVYQSGAPVSMPIAIYKQLDEGQFSPDGSPTLLYGNRNNVRLPAYHKLDLSYSFDIDSPKRRTARMTFGVYNAYNRVNPYYLRLRIQPYPASAPTASYSKYQGFTSSVNKVGVLPLLPYVSYSVKL</sequence>
<reference evidence="4 5" key="1">
    <citation type="submission" date="2020-08" db="EMBL/GenBank/DDBJ databases">
        <title>Genomic Encyclopedia of Type Strains, Phase IV (KMG-IV): sequencing the most valuable type-strain genomes for metagenomic binning, comparative biology and taxonomic classification.</title>
        <authorList>
            <person name="Goeker M."/>
        </authorList>
    </citation>
    <scope>NUCLEOTIDE SEQUENCE [LARGE SCALE GENOMIC DNA]</scope>
    <source>
        <strain evidence="4 5">DSM 105074</strain>
    </source>
</reference>
<evidence type="ECO:0000256" key="2">
    <source>
        <dbReference type="SAM" id="SignalP"/>
    </source>
</evidence>
<name>A0A840TL15_9BACT</name>
<dbReference type="PANTHER" id="PTHR30069:SF29">
    <property type="entry name" value="HEMOGLOBIN AND HEMOGLOBIN-HAPTOGLOBIN-BINDING PROTEIN 1-RELATED"/>
    <property type="match status" value="1"/>
</dbReference>
<feature type="chain" id="PRO_5032971147" description="TonB-dependent receptor plug domain-containing protein" evidence="2">
    <location>
        <begin position="23"/>
        <end position="797"/>
    </location>
</feature>
<dbReference type="GO" id="GO:0044718">
    <property type="term" value="P:siderophore transmembrane transport"/>
    <property type="evidence" value="ECO:0007669"/>
    <property type="project" value="TreeGrafter"/>
</dbReference>
<feature type="domain" description="TonB-dependent receptor plug" evidence="3">
    <location>
        <begin position="141"/>
        <end position="218"/>
    </location>
</feature>
<dbReference type="Pfam" id="PF07715">
    <property type="entry name" value="Plug"/>
    <property type="match status" value="1"/>
</dbReference>
<dbReference type="PANTHER" id="PTHR30069">
    <property type="entry name" value="TONB-DEPENDENT OUTER MEMBRANE RECEPTOR"/>
    <property type="match status" value="1"/>
</dbReference>
<gene>
    <name evidence="4" type="ORF">HNQ92_003024</name>
</gene>
<dbReference type="InterPro" id="IPR008969">
    <property type="entry name" value="CarboxyPept-like_regulatory"/>
</dbReference>
<evidence type="ECO:0000259" key="3">
    <source>
        <dbReference type="Pfam" id="PF07715"/>
    </source>
</evidence>
<keyword evidence="1 2" id="KW-0732">Signal</keyword>
<proteinExistence type="predicted"/>
<dbReference type="GO" id="GO:0009279">
    <property type="term" value="C:cell outer membrane"/>
    <property type="evidence" value="ECO:0007669"/>
    <property type="project" value="TreeGrafter"/>
</dbReference>
<evidence type="ECO:0000313" key="4">
    <source>
        <dbReference type="EMBL" id="MBB5284876.1"/>
    </source>
</evidence>
<keyword evidence="5" id="KW-1185">Reference proteome</keyword>
<dbReference type="EMBL" id="JACHGF010000004">
    <property type="protein sequence ID" value="MBB5284876.1"/>
    <property type="molecule type" value="Genomic_DNA"/>
</dbReference>
<accession>A0A840TL15</accession>
<organism evidence="4 5">
    <name type="scientific">Rhabdobacter roseus</name>
    <dbReference type="NCBI Taxonomy" id="1655419"/>
    <lineage>
        <taxon>Bacteria</taxon>
        <taxon>Pseudomonadati</taxon>
        <taxon>Bacteroidota</taxon>
        <taxon>Cytophagia</taxon>
        <taxon>Cytophagales</taxon>
        <taxon>Cytophagaceae</taxon>
        <taxon>Rhabdobacter</taxon>
    </lineage>
</organism>
<dbReference type="GO" id="GO:0015344">
    <property type="term" value="F:siderophore uptake transmembrane transporter activity"/>
    <property type="evidence" value="ECO:0007669"/>
    <property type="project" value="TreeGrafter"/>
</dbReference>
<feature type="signal peptide" evidence="2">
    <location>
        <begin position="1"/>
        <end position="22"/>
    </location>
</feature>
<evidence type="ECO:0000313" key="5">
    <source>
        <dbReference type="Proteomes" id="UP000557307"/>
    </source>
</evidence>